<feature type="active site" description="Proton donor" evidence="11">
    <location>
        <position position="424"/>
    </location>
</feature>
<evidence type="ECO:0000256" key="9">
    <source>
        <dbReference type="ARBA" id="ARBA00047669"/>
    </source>
</evidence>
<evidence type="ECO:0000313" key="16">
    <source>
        <dbReference type="EMBL" id="KAF2455062.1"/>
    </source>
</evidence>
<dbReference type="OrthoDB" id="8118055at2759"/>
<dbReference type="AlphaFoldDB" id="A0A6A6NUF3"/>
<dbReference type="Proteomes" id="UP000799766">
    <property type="component" value="Unassembled WGS sequence"/>
</dbReference>
<keyword evidence="8 14" id="KW-0326">Glycosidase</keyword>
<dbReference type="SUPFAM" id="SSF48225">
    <property type="entry name" value="Seven-hairpin glycosidases"/>
    <property type="match status" value="1"/>
</dbReference>
<evidence type="ECO:0000256" key="10">
    <source>
        <dbReference type="ARBA" id="ARBA00048605"/>
    </source>
</evidence>
<keyword evidence="12" id="KW-0106">Calcium</keyword>
<evidence type="ECO:0000256" key="11">
    <source>
        <dbReference type="PIRSR" id="PIRSR601382-1"/>
    </source>
</evidence>
<evidence type="ECO:0000256" key="5">
    <source>
        <dbReference type="ARBA" id="ARBA00022801"/>
    </source>
</evidence>
<evidence type="ECO:0000256" key="3">
    <source>
        <dbReference type="ARBA" id="ARBA00007658"/>
    </source>
</evidence>
<reference evidence="16" key="1">
    <citation type="journal article" date="2020" name="Stud. Mycol.">
        <title>101 Dothideomycetes genomes: a test case for predicting lifestyles and emergence of pathogens.</title>
        <authorList>
            <person name="Haridas S."/>
            <person name="Albert R."/>
            <person name="Binder M."/>
            <person name="Bloem J."/>
            <person name="Labutti K."/>
            <person name="Salamov A."/>
            <person name="Andreopoulos B."/>
            <person name="Baker S."/>
            <person name="Barry K."/>
            <person name="Bills G."/>
            <person name="Bluhm B."/>
            <person name="Cannon C."/>
            <person name="Castanera R."/>
            <person name="Culley D."/>
            <person name="Daum C."/>
            <person name="Ezra D."/>
            <person name="Gonzalez J."/>
            <person name="Henrissat B."/>
            <person name="Kuo A."/>
            <person name="Liang C."/>
            <person name="Lipzen A."/>
            <person name="Lutzoni F."/>
            <person name="Magnuson J."/>
            <person name="Mondo S."/>
            <person name="Nolan M."/>
            <person name="Ohm R."/>
            <person name="Pangilinan J."/>
            <person name="Park H.-J."/>
            <person name="Ramirez L."/>
            <person name="Alfaro M."/>
            <person name="Sun H."/>
            <person name="Tritt A."/>
            <person name="Yoshinaga Y."/>
            <person name="Zwiers L.-H."/>
            <person name="Turgeon B."/>
            <person name="Goodwin S."/>
            <person name="Spatafora J."/>
            <person name="Crous P."/>
            <person name="Grigoriev I."/>
        </authorList>
    </citation>
    <scope>NUCLEOTIDE SEQUENCE</scope>
    <source>
        <strain evidence="16">ATCC 16933</strain>
    </source>
</reference>
<gene>
    <name evidence="16" type="ORF">BDY21DRAFT_365693</name>
</gene>
<dbReference type="EMBL" id="MU001688">
    <property type="protein sequence ID" value="KAF2455062.1"/>
    <property type="molecule type" value="Genomic_DNA"/>
</dbReference>
<dbReference type="GO" id="GO:0004571">
    <property type="term" value="F:mannosyl-oligosaccharide 1,2-alpha-mannosidase activity"/>
    <property type="evidence" value="ECO:0007669"/>
    <property type="project" value="UniProtKB-EC"/>
</dbReference>
<evidence type="ECO:0000256" key="13">
    <source>
        <dbReference type="PIRSR" id="PIRSR601382-3"/>
    </source>
</evidence>
<accession>A0A6A6NUF3</accession>
<evidence type="ECO:0000256" key="4">
    <source>
        <dbReference type="ARBA" id="ARBA00022729"/>
    </source>
</evidence>
<protein>
    <recommendedName>
        <fullName evidence="14">alpha-1,2-Mannosidase</fullName>
        <ecNumber evidence="14">3.2.1.-</ecNumber>
    </recommendedName>
</protein>
<dbReference type="EC" id="3.2.1.-" evidence="14"/>
<dbReference type="PANTHER" id="PTHR11742:SF101">
    <property type="entry name" value="MANNOSYL-OLIGOSACCHARIDE ALPHA-1,2-MANNOSIDASE 1B"/>
    <property type="match status" value="1"/>
</dbReference>
<evidence type="ECO:0000256" key="1">
    <source>
        <dbReference type="ARBA" id="ARBA00001913"/>
    </source>
</evidence>
<dbReference type="InterPro" id="IPR036026">
    <property type="entry name" value="Seven-hairpin_glycosidases"/>
</dbReference>
<keyword evidence="17" id="KW-1185">Reference proteome</keyword>
<sequence length="564" mass="63728">MRGSFRRTSNPTTPYKLLAAALVIAFYFVTMLLRHSSQPARSPRPRDRGPAIQLQKWENDTGGPDTPKVTRVKDAMVHTFRNYRAAAWGHDDVLPVSGGYGDSRNGWGAFIVDSASTLALMGLWHELKLAIEHIVRVDFTITEDLVDPFETTIRYLGGLLSLVDLIDSQVVPPSVVSPGDRDKILAQAVALANKLGPAYDSPTGLAWPRVDFALNQGVPDPPEVYLKDPSKPRYEHPVINAARAGSSILENRALSRLSGREIYYQNATKSWAPLVWNRYLEEYPGLVDTPIDIVTGDAVSHQHHWDAGHDSYYEYLLKAAVLAPGDRYSDRYKSRWLAAARSFHKQLTSRSTPTETHKTQHLFMGKYHTGNLLNVQSHLACWAPGSFLLGGAYLQNKTMLNLGRALLEGCHHTYQSTTTGIGPESFSWIPYTNFPEIIYEPRADRSKAELAAHGFWAADPRFLLRPEYVEAVFYGWRITGEQRYRDWAWEAFEAMEKHCRTEHGYAAIADVFAEEGRVVQLDEQESFWSAETLKYLWLTFADVRVGSLDDWVYTTEGHPLRRDV</sequence>
<evidence type="ECO:0000256" key="2">
    <source>
        <dbReference type="ARBA" id="ARBA00004922"/>
    </source>
</evidence>
<feature type="region of interest" description="Disordered" evidence="15">
    <location>
        <begin position="38"/>
        <end position="67"/>
    </location>
</feature>
<dbReference type="Gene3D" id="1.50.10.10">
    <property type="match status" value="1"/>
</dbReference>
<name>A0A6A6NUF3_9PEZI</name>
<evidence type="ECO:0000256" key="7">
    <source>
        <dbReference type="ARBA" id="ARBA00023180"/>
    </source>
</evidence>
<evidence type="ECO:0000256" key="6">
    <source>
        <dbReference type="ARBA" id="ARBA00023157"/>
    </source>
</evidence>
<evidence type="ECO:0000256" key="14">
    <source>
        <dbReference type="RuleBase" id="RU361193"/>
    </source>
</evidence>
<dbReference type="GO" id="GO:0005783">
    <property type="term" value="C:endoplasmic reticulum"/>
    <property type="evidence" value="ECO:0007669"/>
    <property type="project" value="TreeGrafter"/>
</dbReference>
<comment type="catalytic activity">
    <reaction evidence="9">
        <text>N(4)-(alpha-D-Man-(1-&gt;2)-alpha-D-Man-(1-&gt;2)-alpha-D-Man-(1-&gt;3)-[alpha-D-Man-(1-&gt;3)-[alpha-D-Man-(1-&gt;2)-alpha-D-Man-(1-&gt;6)]-alpha-D-Man-(1-&gt;6)]-beta-D-Man-(1-&gt;4)-beta-D-GlcNAc-(1-&gt;4)-beta-D-GlcNAc)-L-asparaginyl-[protein] (N-glucan mannose isomer 8A1,2,3B1,3) + 3 H2O = N(4)-(alpha-D-Man-(1-&gt;3)-[alpha-D-Man-(1-&gt;3)-[alpha-D-Man-(1-&gt;6)]-alpha-D-Man-(1-&gt;6)]-beta-D-Man-(1-&gt;4)-beta-D-GlcNAc-(1-&gt;4)-beta-D-GlcNAc)-L-asparaginyl-[protein] (N-glucan mannose isomer 5A1,2) + 3 beta-D-mannose</text>
        <dbReference type="Rhea" id="RHEA:56028"/>
        <dbReference type="Rhea" id="RHEA-COMP:14358"/>
        <dbReference type="Rhea" id="RHEA-COMP:14367"/>
        <dbReference type="ChEBI" id="CHEBI:15377"/>
        <dbReference type="ChEBI" id="CHEBI:28563"/>
        <dbReference type="ChEBI" id="CHEBI:59087"/>
        <dbReference type="ChEBI" id="CHEBI:60628"/>
        <dbReference type="EC" id="3.2.1.113"/>
    </reaction>
</comment>
<dbReference type="PRINTS" id="PR00747">
    <property type="entry name" value="GLYHDRLASE47"/>
</dbReference>
<dbReference type="GO" id="GO:0005975">
    <property type="term" value="P:carbohydrate metabolic process"/>
    <property type="evidence" value="ECO:0007669"/>
    <property type="project" value="InterPro"/>
</dbReference>
<dbReference type="InterPro" id="IPR050749">
    <property type="entry name" value="Glycosyl_Hydrolase_47"/>
</dbReference>
<keyword evidence="5 14" id="KW-0378">Hydrolase</keyword>
<keyword evidence="4" id="KW-0732">Signal</keyword>
<feature type="active site" evidence="11">
    <location>
        <position position="310"/>
    </location>
</feature>
<keyword evidence="6 13" id="KW-1015">Disulfide bond</keyword>
<comment type="similarity">
    <text evidence="3 14">Belongs to the glycosyl hydrolase 47 family.</text>
</comment>
<evidence type="ECO:0000313" key="17">
    <source>
        <dbReference type="Proteomes" id="UP000799766"/>
    </source>
</evidence>
<feature type="disulfide bond" evidence="13">
    <location>
        <begin position="381"/>
        <end position="410"/>
    </location>
</feature>
<dbReference type="GO" id="GO:0036503">
    <property type="term" value="P:ERAD pathway"/>
    <property type="evidence" value="ECO:0007669"/>
    <property type="project" value="UniProtKB-ARBA"/>
</dbReference>
<feature type="active site" evidence="11">
    <location>
        <position position="467"/>
    </location>
</feature>
<evidence type="ECO:0000256" key="15">
    <source>
        <dbReference type="SAM" id="MobiDB-lite"/>
    </source>
</evidence>
<organism evidence="16 17">
    <name type="scientific">Lineolata rhizophorae</name>
    <dbReference type="NCBI Taxonomy" id="578093"/>
    <lineage>
        <taxon>Eukaryota</taxon>
        <taxon>Fungi</taxon>
        <taxon>Dikarya</taxon>
        <taxon>Ascomycota</taxon>
        <taxon>Pezizomycotina</taxon>
        <taxon>Dothideomycetes</taxon>
        <taxon>Dothideomycetes incertae sedis</taxon>
        <taxon>Lineolatales</taxon>
        <taxon>Lineolataceae</taxon>
        <taxon>Lineolata</taxon>
    </lineage>
</organism>
<dbReference type="Pfam" id="PF01532">
    <property type="entry name" value="Glyco_hydro_47"/>
    <property type="match status" value="1"/>
</dbReference>
<dbReference type="PANTHER" id="PTHR11742">
    <property type="entry name" value="MANNOSYL-OLIGOSACCHARIDE ALPHA-1,2-MANNOSIDASE-RELATED"/>
    <property type="match status" value="1"/>
</dbReference>
<keyword evidence="7" id="KW-0325">Glycoprotein</keyword>
<keyword evidence="12" id="KW-0479">Metal-binding</keyword>
<feature type="binding site" evidence="12">
    <location>
        <position position="555"/>
    </location>
    <ligand>
        <name>Ca(2+)</name>
        <dbReference type="ChEBI" id="CHEBI:29108"/>
    </ligand>
</feature>
<dbReference type="GO" id="GO:0016020">
    <property type="term" value="C:membrane"/>
    <property type="evidence" value="ECO:0007669"/>
    <property type="project" value="InterPro"/>
</dbReference>
<comment type="catalytic activity">
    <reaction evidence="10">
        <text>N(4)-(alpha-D-Man-(1-&gt;2)-alpha-D-Man-(1-&gt;2)-alpha-D-Man-(1-&gt;3)-[alpha-D-Man-(1-&gt;2)-alpha-D-Man-(1-&gt;3)-[alpha-D-Man-(1-&gt;2)-alpha-D-Man-(1-&gt;6)]-alpha-D-Man-(1-&gt;6)]-beta-D-Man-(1-&gt;4)-beta-D-GlcNAc-(1-&gt;4)-beta-D-GlcNAc)-L-asparaginyl-[protein] (N-glucan mannose isomer 9A1,2,3B1,2,3) + 4 H2O = N(4)-(alpha-D-Man-(1-&gt;3)-[alpha-D-Man-(1-&gt;3)-[alpha-D-Man-(1-&gt;6)]-alpha-D-Man-(1-&gt;6)]-beta-D-Man-(1-&gt;4)-beta-D-GlcNAc-(1-&gt;4)-beta-D-GlcNAc)-L-asparaginyl-[protein] (N-glucan mannose isomer 5A1,2) + 4 beta-D-mannose</text>
        <dbReference type="Rhea" id="RHEA:56008"/>
        <dbReference type="Rhea" id="RHEA-COMP:14356"/>
        <dbReference type="Rhea" id="RHEA-COMP:14367"/>
        <dbReference type="ChEBI" id="CHEBI:15377"/>
        <dbReference type="ChEBI" id="CHEBI:28563"/>
        <dbReference type="ChEBI" id="CHEBI:59087"/>
        <dbReference type="ChEBI" id="CHEBI:139493"/>
        <dbReference type="EC" id="3.2.1.113"/>
    </reaction>
</comment>
<comment type="cofactor">
    <cofactor evidence="1 12">
        <name>Ca(2+)</name>
        <dbReference type="ChEBI" id="CHEBI:29108"/>
    </cofactor>
</comment>
<dbReference type="GO" id="GO:0005509">
    <property type="term" value="F:calcium ion binding"/>
    <property type="evidence" value="ECO:0007669"/>
    <property type="project" value="InterPro"/>
</dbReference>
<dbReference type="InterPro" id="IPR012341">
    <property type="entry name" value="6hp_glycosidase-like_sf"/>
</dbReference>
<evidence type="ECO:0000256" key="12">
    <source>
        <dbReference type="PIRSR" id="PIRSR601382-2"/>
    </source>
</evidence>
<dbReference type="UniPathway" id="UPA00378"/>
<proteinExistence type="inferred from homology"/>
<comment type="pathway">
    <text evidence="2">Protein modification; protein glycosylation.</text>
</comment>
<dbReference type="InterPro" id="IPR001382">
    <property type="entry name" value="Glyco_hydro_47"/>
</dbReference>
<evidence type="ECO:0000256" key="8">
    <source>
        <dbReference type="ARBA" id="ARBA00023295"/>
    </source>
</evidence>
<feature type="active site" description="Proton donor" evidence="11">
    <location>
        <position position="150"/>
    </location>
</feature>